<dbReference type="EMBL" id="JBHUMK010000076">
    <property type="protein sequence ID" value="MFD2610696.1"/>
    <property type="molecule type" value="Genomic_DNA"/>
</dbReference>
<feature type="transmembrane region" description="Helical" evidence="2">
    <location>
        <begin position="20"/>
        <end position="39"/>
    </location>
</feature>
<proteinExistence type="predicted"/>
<evidence type="ECO:0000313" key="3">
    <source>
        <dbReference type="EMBL" id="MFD2610696.1"/>
    </source>
</evidence>
<gene>
    <name evidence="3" type="ORF">ACFSR9_14835</name>
</gene>
<evidence type="ECO:0000256" key="1">
    <source>
        <dbReference type="SAM" id="MobiDB-lite"/>
    </source>
</evidence>
<keyword evidence="2" id="KW-1133">Transmembrane helix</keyword>
<name>A0ABW5P732_9DEIO</name>
<evidence type="ECO:0000256" key="2">
    <source>
        <dbReference type="SAM" id="Phobius"/>
    </source>
</evidence>
<protein>
    <submittedName>
        <fullName evidence="3">Uncharacterized protein</fullName>
    </submittedName>
</protein>
<feature type="region of interest" description="Disordered" evidence="1">
    <location>
        <begin position="96"/>
        <end position="119"/>
    </location>
</feature>
<sequence>MKRLPPHSLHLQTRLLRSRLLALPGVLTFLSVLAVLLGTQPPAHDTQPRFTAGSVTPALPELRAAPQPAPVVPLLAAPPPEVFRTLPRLSGVQRKLPRWDAPPWTPDLHALGRQQTDGG</sequence>
<dbReference type="Proteomes" id="UP001597475">
    <property type="component" value="Unassembled WGS sequence"/>
</dbReference>
<evidence type="ECO:0000313" key="4">
    <source>
        <dbReference type="Proteomes" id="UP001597475"/>
    </source>
</evidence>
<organism evidence="3 4">
    <name type="scientific">Deinococcus taklimakanensis</name>
    <dbReference type="NCBI Taxonomy" id="536443"/>
    <lineage>
        <taxon>Bacteria</taxon>
        <taxon>Thermotogati</taxon>
        <taxon>Deinococcota</taxon>
        <taxon>Deinococci</taxon>
        <taxon>Deinococcales</taxon>
        <taxon>Deinococcaceae</taxon>
        <taxon>Deinococcus</taxon>
    </lineage>
</organism>
<keyword evidence="4" id="KW-1185">Reference proteome</keyword>
<reference evidence="4" key="1">
    <citation type="journal article" date="2019" name="Int. J. Syst. Evol. Microbiol.">
        <title>The Global Catalogue of Microorganisms (GCM) 10K type strain sequencing project: providing services to taxonomists for standard genome sequencing and annotation.</title>
        <authorList>
            <consortium name="The Broad Institute Genomics Platform"/>
            <consortium name="The Broad Institute Genome Sequencing Center for Infectious Disease"/>
            <person name="Wu L."/>
            <person name="Ma J."/>
        </authorList>
    </citation>
    <scope>NUCLEOTIDE SEQUENCE [LARGE SCALE GENOMIC DNA]</scope>
    <source>
        <strain evidence="4">KCTC 33842</strain>
    </source>
</reference>
<accession>A0ABW5P732</accession>
<keyword evidence="2" id="KW-0812">Transmembrane</keyword>
<dbReference type="RefSeq" id="WP_386847035.1">
    <property type="nucleotide sequence ID" value="NZ_JBHUMK010000076.1"/>
</dbReference>
<keyword evidence="2" id="KW-0472">Membrane</keyword>
<comment type="caution">
    <text evidence="3">The sequence shown here is derived from an EMBL/GenBank/DDBJ whole genome shotgun (WGS) entry which is preliminary data.</text>
</comment>